<dbReference type="InterPro" id="IPR019476">
    <property type="entry name" value="T4SS_TraD_DNA-bd"/>
</dbReference>
<protein>
    <submittedName>
        <fullName evidence="9">DNA transport protein TraD</fullName>
    </submittedName>
</protein>
<evidence type="ECO:0000259" key="7">
    <source>
        <dbReference type="Pfam" id="PF10412"/>
    </source>
</evidence>
<feature type="domain" description="Type IV secretion system coupling protein TraD DNA-binding" evidence="7">
    <location>
        <begin position="181"/>
        <end position="558"/>
    </location>
</feature>
<evidence type="ECO:0000259" key="8">
    <source>
        <dbReference type="Pfam" id="PF12615"/>
    </source>
</evidence>
<dbReference type="InterPro" id="IPR022585">
    <property type="entry name" value="TraD_N"/>
</dbReference>
<dbReference type="SUPFAM" id="SSF52540">
    <property type="entry name" value="P-loop containing nucleoside triphosphate hydrolases"/>
    <property type="match status" value="1"/>
</dbReference>
<proteinExistence type="predicted"/>
<keyword evidence="5 6" id="KW-0472">Membrane</keyword>
<dbReference type="Proteomes" id="UP000027161">
    <property type="component" value="Unassembled WGS sequence"/>
</dbReference>
<dbReference type="AlphaFoldDB" id="A0A8E0WMA3"/>
<keyword evidence="2" id="KW-1003">Cell membrane</keyword>
<dbReference type="CDD" id="cd01127">
    <property type="entry name" value="TrwB_TraG_TraD_VirD4"/>
    <property type="match status" value="1"/>
</dbReference>
<comment type="subcellular location">
    <subcellularLocation>
        <location evidence="1">Cell membrane</location>
        <topology evidence="1">Multi-pass membrane protein</topology>
    </subcellularLocation>
</comment>
<keyword evidence="4 6" id="KW-1133">Transmembrane helix</keyword>
<evidence type="ECO:0000256" key="2">
    <source>
        <dbReference type="ARBA" id="ARBA00022475"/>
    </source>
</evidence>
<organism evidence="9 10">
    <name type="scientific">Rickettsia tamurae subsp. buchneri</name>
    <dbReference type="NCBI Taxonomy" id="1462938"/>
    <lineage>
        <taxon>Bacteria</taxon>
        <taxon>Pseudomonadati</taxon>
        <taxon>Pseudomonadota</taxon>
        <taxon>Alphaproteobacteria</taxon>
        <taxon>Rickettsiales</taxon>
        <taxon>Rickettsiaceae</taxon>
        <taxon>Rickettsieae</taxon>
        <taxon>Rickettsia</taxon>
        <taxon>spotted fever group</taxon>
    </lineage>
</organism>
<sequence>MSRYNQNNFTRGSQIFAHQMRMLGQGSINSIMAGLIFSIIWLIFRVLKQLSLISLYYFIIERYTQLKLVIGEHFYPLEQIGIKFYYIEQKAWVYRNAKEFIHKFWNVTPHGSNINKLWTFILYDSLGETIIVFVVATLLAIIFFTFKGRQAVIKDKVRGSDLIGAKLLAKILKKSNKASKIIFSGLPLVKDSERKHILITGTTGSGKTNMLNELLPQIRKESGRAIIVDLTGSFNKFFDPKSDKLLNPFALGSECWLPWNDCKEIADFDDIASSFSSYTLKIDDFFAKTAELVLAEGLKLYQNSKDIQKLISALAYSSNKEFARIFKSTAVSSIISSSAPETSSSIQATISKNIASLKHLQPNGNFSIRRWFNSEEGWLFITASPNQRVTLRPLIAAWISIAIKALMDRNINNTNQNMWFIIDELPSLQKIPALSVALAEGRKYGGCFVAGVQNIYQLEEIYGLAGAASMLDLFGSKFIFRVSDYQTAHRSALMLGEQEIIETQESLSYGANTMRDGVNINHLEKKKLLVMPSEIMNLPDLTCYVKLVGNVPITKLQMNLQTDFNPKM</sequence>
<evidence type="ECO:0000313" key="9">
    <source>
        <dbReference type="EMBL" id="KDO03257.1"/>
    </source>
</evidence>
<gene>
    <name evidence="9" type="primary">traD_2</name>
    <name evidence="9" type="ORF">REISMN_02610</name>
</gene>
<keyword evidence="10" id="KW-1185">Reference proteome</keyword>
<comment type="caution">
    <text evidence="9">The sequence shown here is derived from an EMBL/GenBank/DDBJ whole genome shotgun (WGS) entry which is preliminary data.</text>
</comment>
<evidence type="ECO:0000256" key="3">
    <source>
        <dbReference type="ARBA" id="ARBA00022692"/>
    </source>
</evidence>
<evidence type="ECO:0000256" key="4">
    <source>
        <dbReference type="ARBA" id="ARBA00022989"/>
    </source>
</evidence>
<dbReference type="InterPro" id="IPR027417">
    <property type="entry name" value="P-loop_NTPase"/>
</dbReference>
<dbReference type="GO" id="GO:0005886">
    <property type="term" value="C:plasma membrane"/>
    <property type="evidence" value="ECO:0007669"/>
    <property type="project" value="UniProtKB-SubCell"/>
</dbReference>
<dbReference type="PANTHER" id="PTHR37937:SF1">
    <property type="entry name" value="CONJUGATIVE TRANSFER: DNA TRANSPORT"/>
    <property type="match status" value="1"/>
</dbReference>
<evidence type="ECO:0000256" key="5">
    <source>
        <dbReference type="ARBA" id="ARBA00023136"/>
    </source>
</evidence>
<dbReference type="Pfam" id="PF12615">
    <property type="entry name" value="TraD_N"/>
    <property type="match status" value="1"/>
</dbReference>
<accession>A0A8E0WMA3</accession>
<dbReference type="Gene3D" id="3.40.50.300">
    <property type="entry name" value="P-loop containing nucleotide triphosphate hydrolases"/>
    <property type="match status" value="2"/>
</dbReference>
<evidence type="ECO:0000256" key="1">
    <source>
        <dbReference type="ARBA" id="ARBA00004651"/>
    </source>
</evidence>
<feature type="transmembrane region" description="Helical" evidence="6">
    <location>
        <begin position="126"/>
        <end position="146"/>
    </location>
</feature>
<dbReference type="PANTHER" id="PTHR37937">
    <property type="entry name" value="CONJUGATIVE TRANSFER: DNA TRANSPORT"/>
    <property type="match status" value="1"/>
</dbReference>
<dbReference type="EMBL" id="JFKF01000045">
    <property type="protein sequence ID" value="KDO03257.1"/>
    <property type="molecule type" value="Genomic_DNA"/>
</dbReference>
<dbReference type="RefSeq" id="WP_008579953.1">
    <property type="nucleotide sequence ID" value="NZ_CP113531.1"/>
</dbReference>
<dbReference type="InterPro" id="IPR051539">
    <property type="entry name" value="T4SS-coupling_protein"/>
</dbReference>
<evidence type="ECO:0000313" key="10">
    <source>
        <dbReference type="Proteomes" id="UP000027161"/>
    </source>
</evidence>
<name>A0A8E0WMA3_9RICK</name>
<feature type="domain" description="TraD coupling protein N-terminal" evidence="8">
    <location>
        <begin position="32"/>
        <end position="135"/>
    </location>
</feature>
<feature type="transmembrane region" description="Helical" evidence="6">
    <location>
        <begin position="28"/>
        <end position="47"/>
    </location>
</feature>
<reference evidence="9 10" key="1">
    <citation type="submission" date="2014-02" db="EMBL/GenBank/DDBJ databases">
        <title>Draft genome sequence of Rickettsia buchneri sp. nov. ISO7T.</title>
        <authorList>
            <person name="Felsheim R.F."/>
            <person name="Kurtti T.J."/>
            <person name="Munderloh U.G."/>
        </authorList>
    </citation>
    <scope>NUCLEOTIDE SEQUENCE [LARGE SCALE GENOMIC DNA]</scope>
    <source>
        <strain evidence="9 10">ISO7</strain>
    </source>
</reference>
<keyword evidence="3 6" id="KW-0812">Transmembrane</keyword>
<evidence type="ECO:0000256" key="6">
    <source>
        <dbReference type="SAM" id="Phobius"/>
    </source>
</evidence>
<dbReference type="Pfam" id="PF10412">
    <property type="entry name" value="TrwB_AAD_bind"/>
    <property type="match status" value="1"/>
</dbReference>